<organism evidence="6 7">
    <name type="scientific">Acanthopleuribacter pedis</name>
    <dbReference type="NCBI Taxonomy" id="442870"/>
    <lineage>
        <taxon>Bacteria</taxon>
        <taxon>Pseudomonadati</taxon>
        <taxon>Acidobacteriota</taxon>
        <taxon>Holophagae</taxon>
        <taxon>Acanthopleuribacterales</taxon>
        <taxon>Acanthopleuribacteraceae</taxon>
        <taxon>Acanthopleuribacter</taxon>
    </lineage>
</organism>
<evidence type="ECO:0000256" key="1">
    <source>
        <dbReference type="ARBA" id="ARBA00023015"/>
    </source>
</evidence>
<dbReference type="PROSITE" id="PS50977">
    <property type="entry name" value="HTH_TETR_2"/>
    <property type="match status" value="1"/>
</dbReference>
<reference evidence="6" key="1">
    <citation type="submission" date="2021-03" db="EMBL/GenBank/DDBJ databases">
        <authorList>
            <person name="Wang G."/>
        </authorList>
    </citation>
    <scope>NUCLEOTIDE SEQUENCE</scope>
    <source>
        <strain evidence="6">KCTC 12899</strain>
    </source>
</reference>
<evidence type="ECO:0000256" key="3">
    <source>
        <dbReference type="ARBA" id="ARBA00023163"/>
    </source>
</evidence>
<comment type="caution">
    <text evidence="6">The sequence shown here is derived from an EMBL/GenBank/DDBJ whole genome shotgun (WGS) entry which is preliminary data.</text>
</comment>
<feature type="DNA-binding region" description="H-T-H motif" evidence="4">
    <location>
        <begin position="28"/>
        <end position="47"/>
    </location>
</feature>
<dbReference type="Pfam" id="PF00440">
    <property type="entry name" value="TetR_N"/>
    <property type="match status" value="1"/>
</dbReference>
<keyword evidence="3" id="KW-0804">Transcription</keyword>
<keyword evidence="2 4" id="KW-0238">DNA-binding</keyword>
<dbReference type="SUPFAM" id="SSF48498">
    <property type="entry name" value="Tetracyclin repressor-like, C-terminal domain"/>
    <property type="match status" value="1"/>
</dbReference>
<dbReference type="GO" id="GO:0003677">
    <property type="term" value="F:DNA binding"/>
    <property type="evidence" value="ECO:0007669"/>
    <property type="project" value="UniProtKB-UniRule"/>
</dbReference>
<evidence type="ECO:0000256" key="2">
    <source>
        <dbReference type="ARBA" id="ARBA00023125"/>
    </source>
</evidence>
<sequence length="222" mass="24852">MGKSSETRTKLLETAVNLIWQSNYKAVGVAEICKQAGVTKGSFYHHFESKADLFVAASEHSWEQFRAEFDIIYSPRFGPLEQLENLIQLVLEQRGCETRDDGNPVAGCPFFTSGSQAGCGEEKVRNVTLEMTNRSNRYNAALVRNLKGAGMLEGDVDPDQTGRMLHHYILGLLMYGRVRFSIQAVKDDLRDGIYRLICLKPEFRRTQAEADAAVKEAEPALS</sequence>
<proteinExistence type="predicted"/>
<dbReference type="PRINTS" id="PR00455">
    <property type="entry name" value="HTHTETR"/>
</dbReference>
<evidence type="ECO:0000313" key="6">
    <source>
        <dbReference type="EMBL" id="MBO1321306.1"/>
    </source>
</evidence>
<evidence type="ECO:0000256" key="4">
    <source>
        <dbReference type="PROSITE-ProRule" id="PRU00335"/>
    </source>
</evidence>
<dbReference type="InterPro" id="IPR036271">
    <property type="entry name" value="Tet_transcr_reg_TetR-rel_C_sf"/>
</dbReference>
<dbReference type="Proteomes" id="UP000664417">
    <property type="component" value="Unassembled WGS sequence"/>
</dbReference>
<evidence type="ECO:0000259" key="5">
    <source>
        <dbReference type="PROSITE" id="PS50977"/>
    </source>
</evidence>
<dbReference type="PANTHER" id="PTHR47506">
    <property type="entry name" value="TRANSCRIPTIONAL REGULATORY PROTEIN"/>
    <property type="match status" value="1"/>
</dbReference>
<dbReference type="AlphaFoldDB" id="A0A8J7U7E0"/>
<gene>
    <name evidence="6" type="ORF">J3U88_22690</name>
</gene>
<keyword evidence="7" id="KW-1185">Reference proteome</keyword>
<dbReference type="RefSeq" id="WP_207861280.1">
    <property type="nucleotide sequence ID" value="NZ_JAFREP010000023.1"/>
</dbReference>
<name>A0A8J7U7E0_9BACT</name>
<dbReference type="EMBL" id="JAFREP010000023">
    <property type="protein sequence ID" value="MBO1321306.1"/>
    <property type="molecule type" value="Genomic_DNA"/>
</dbReference>
<dbReference type="PANTHER" id="PTHR47506:SF1">
    <property type="entry name" value="HTH-TYPE TRANSCRIPTIONAL REGULATOR YJDC"/>
    <property type="match status" value="1"/>
</dbReference>
<keyword evidence="1" id="KW-0805">Transcription regulation</keyword>
<protein>
    <submittedName>
        <fullName evidence="6">TetR/AcrR family transcriptional regulator</fullName>
    </submittedName>
</protein>
<evidence type="ECO:0000313" key="7">
    <source>
        <dbReference type="Proteomes" id="UP000664417"/>
    </source>
</evidence>
<dbReference type="Gene3D" id="1.10.357.10">
    <property type="entry name" value="Tetracycline Repressor, domain 2"/>
    <property type="match status" value="1"/>
</dbReference>
<dbReference type="SUPFAM" id="SSF46689">
    <property type="entry name" value="Homeodomain-like"/>
    <property type="match status" value="1"/>
</dbReference>
<feature type="domain" description="HTH tetR-type" evidence="5">
    <location>
        <begin position="5"/>
        <end position="65"/>
    </location>
</feature>
<dbReference type="InterPro" id="IPR001647">
    <property type="entry name" value="HTH_TetR"/>
</dbReference>
<accession>A0A8J7U7E0</accession>
<dbReference type="InterPro" id="IPR009057">
    <property type="entry name" value="Homeodomain-like_sf"/>
</dbReference>